<evidence type="ECO:0000256" key="1">
    <source>
        <dbReference type="SAM" id="MobiDB-lite"/>
    </source>
</evidence>
<organism evidence="2 3">
    <name type="scientific">Macrolepiota fuliginosa MF-IS2</name>
    <dbReference type="NCBI Taxonomy" id="1400762"/>
    <lineage>
        <taxon>Eukaryota</taxon>
        <taxon>Fungi</taxon>
        <taxon>Dikarya</taxon>
        <taxon>Basidiomycota</taxon>
        <taxon>Agaricomycotina</taxon>
        <taxon>Agaricomycetes</taxon>
        <taxon>Agaricomycetidae</taxon>
        <taxon>Agaricales</taxon>
        <taxon>Agaricineae</taxon>
        <taxon>Agaricaceae</taxon>
        <taxon>Macrolepiota</taxon>
    </lineage>
</organism>
<feature type="compositionally biased region" description="Polar residues" evidence="1">
    <location>
        <begin position="7"/>
        <end position="16"/>
    </location>
</feature>
<dbReference type="EMBL" id="MU151065">
    <property type="protein sequence ID" value="KAF9453050.1"/>
    <property type="molecule type" value="Genomic_DNA"/>
</dbReference>
<reference evidence="2" key="1">
    <citation type="submission" date="2020-11" db="EMBL/GenBank/DDBJ databases">
        <authorList>
            <consortium name="DOE Joint Genome Institute"/>
            <person name="Ahrendt S."/>
            <person name="Riley R."/>
            <person name="Andreopoulos W."/>
            <person name="Labutti K."/>
            <person name="Pangilinan J."/>
            <person name="Ruiz-Duenas F.J."/>
            <person name="Barrasa J.M."/>
            <person name="Sanchez-Garcia M."/>
            <person name="Camarero S."/>
            <person name="Miyauchi S."/>
            <person name="Serrano A."/>
            <person name="Linde D."/>
            <person name="Babiker R."/>
            <person name="Drula E."/>
            <person name="Ayuso-Fernandez I."/>
            <person name="Pacheco R."/>
            <person name="Padilla G."/>
            <person name="Ferreira P."/>
            <person name="Barriuso J."/>
            <person name="Kellner H."/>
            <person name="Castanera R."/>
            <person name="Alfaro M."/>
            <person name="Ramirez L."/>
            <person name="Pisabarro A.G."/>
            <person name="Kuo A."/>
            <person name="Tritt A."/>
            <person name="Lipzen A."/>
            <person name="He G."/>
            <person name="Yan M."/>
            <person name="Ng V."/>
            <person name="Cullen D."/>
            <person name="Martin F."/>
            <person name="Rosso M.-N."/>
            <person name="Henrissat B."/>
            <person name="Hibbett D."/>
            <person name="Martinez A.T."/>
            <person name="Grigoriev I.V."/>
        </authorList>
    </citation>
    <scope>NUCLEOTIDE SEQUENCE</scope>
    <source>
        <strain evidence="2">MF-IS2</strain>
    </source>
</reference>
<dbReference type="Proteomes" id="UP000807342">
    <property type="component" value="Unassembled WGS sequence"/>
</dbReference>
<comment type="caution">
    <text evidence="2">The sequence shown here is derived from an EMBL/GenBank/DDBJ whole genome shotgun (WGS) entry which is preliminary data.</text>
</comment>
<sequence>MAEQDGAGQSQTSVNPPSGGWPTGASFRVNLVKSVEEQSTIYAQSNEFSIKAVSSSASIPLSTSGP</sequence>
<protein>
    <submittedName>
        <fullName evidence="2">Uncharacterized protein</fullName>
    </submittedName>
</protein>
<feature type="region of interest" description="Disordered" evidence="1">
    <location>
        <begin position="1"/>
        <end position="25"/>
    </location>
</feature>
<keyword evidence="3" id="KW-1185">Reference proteome</keyword>
<evidence type="ECO:0000313" key="2">
    <source>
        <dbReference type="EMBL" id="KAF9453050.1"/>
    </source>
</evidence>
<name>A0A9P5XP12_9AGAR</name>
<evidence type="ECO:0000313" key="3">
    <source>
        <dbReference type="Proteomes" id="UP000807342"/>
    </source>
</evidence>
<accession>A0A9P5XP12</accession>
<gene>
    <name evidence="2" type="ORF">P691DRAFT_802431</name>
</gene>
<dbReference type="OrthoDB" id="5316007at2759"/>
<proteinExistence type="predicted"/>
<dbReference type="AlphaFoldDB" id="A0A9P5XP12"/>